<dbReference type="AlphaFoldDB" id="A0A1H9LNN7"/>
<feature type="domain" description="MurNAc-LAA" evidence="3">
    <location>
        <begin position="64"/>
        <end position="180"/>
    </location>
</feature>
<dbReference type="InterPro" id="IPR050695">
    <property type="entry name" value="N-acetylmuramoyl_amidase_3"/>
</dbReference>
<dbReference type="Gene3D" id="3.40.630.40">
    <property type="entry name" value="Zn-dependent exopeptidases"/>
    <property type="match status" value="1"/>
</dbReference>
<dbReference type="EMBL" id="FOFZ01000007">
    <property type="protein sequence ID" value="SER12837.1"/>
    <property type="molecule type" value="Genomic_DNA"/>
</dbReference>
<protein>
    <recommendedName>
        <fullName evidence="2">N-acetylmuramoyl-L-alanine amidase</fullName>
        <ecNumber evidence="2">3.5.1.28</ecNumber>
    </recommendedName>
</protein>
<dbReference type="SUPFAM" id="SSF53187">
    <property type="entry name" value="Zn-dependent exopeptidases"/>
    <property type="match status" value="1"/>
</dbReference>
<dbReference type="InterPro" id="IPR002508">
    <property type="entry name" value="MurNAc-LAA_cat"/>
</dbReference>
<dbReference type="PANTHER" id="PTHR30404:SF8">
    <property type="entry name" value="AUTOLYSIN PH-RELATED"/>
    <property type="match status" value="1"/>
</dbReference>
<dbReference type="GO" id="GO:0008745">
    <property type="term" value="F:N-acetylmuramoyl-L-alanine amidase activity"/>
    <property type="evidence" value="ECO:0007669"/>
    <property type="project" value="UniProtKB-EC"/>
</dbReference>
<dbReference type="OrthoDB" id="957753at2"/>
<evidence type="ECO:0000313" key="5">
    <source>
        <dbReference type="Proteomes" id="UP000183658"/>
    </source>
</evidence>
<proteinExistence type="predicted"/>
<dbReference type="Proteomes" id="UP000183658">
    <property type="component" value="Unassembled WGS sequence"/>
</dbReference>
<organism evidence="4 5">
    <name type="scientific">Flavobacterium frigoris</name>
    <dbReference type="NCBI Taxonomy" id="229204"/>
    <lineage>
        <taxon>Bacteria</taxon>
        <taxon>Pseudomonadati</taxon>
        <taxon>Bacteroidota</taxon>
        <taxon>Flavobacteriia</taxon>
        <taxon>Flavobacteriales</taxon>
        <taxon>Flavobacteriaceae</taxon>
        <taxon>Flavobacterium</taxon>
    </lineage>
</organism>
<evidence type="ECO:0000256" key="2">
    <source>
        <dbReference type="ARBA" id="ARBA00011901"/>
    </source>
</evidence>
<evidence type="ECO:0000256" key="1">
    <source>
        <dbReference type="ARBA" id="ARBA00001561"/>
    </source>
</evidence>
<reference evidence="5" key="1">
    <citation type="submission" date="2016-10" db="EMBL/GenBank/DDBJ databases">
        <authorList>
            <person name="Varghese N."/>
            <person name="Submissions S."/>
        </authorList>
    </citation>
    <scope>NUCLEOTIDE SEQUENCE [LARGE SCALE GENOMIC DNA]</scope>
    <source>
        <strain evidence="5">DSM 15719</strain>
    </source>
</reference>
<accession>A0A1H9LNN7</accession>
<evidence type="ECO:0000313" key="4">
    <source>
        <dbReference type="EMBL" id="SER12837.1"/>
    </source>
</evidence>
<dbReference type="CDD" id="cd02696">
    <property type="entry name" value="MurNAc-LAA"/>
    <property type="match status" value="1"/>
</dbReference>
<dbReference type="GO" id="GO:0030288">
    <property type="term" value="C:outer membrane-bounded periplasmic space"/>
    <property type="evidence" value="ECO:0007669"/>
    <property type="project" value="TreeGrafter"/>
</dbReference>
<evidence type="ECO:0000259" key="3">
    <source>
        <dbReference type="SMART" id="SM00646"/>
    </source>
</evidence>
<dbReference type="EC" id="3.5.1.28" evidence="2"/>
<dbReference type="PANTHER" id="PTHR30404">
    <property type="entry name" value="N-ACETYLMURAMOYL-L-ALANINE AMIDASE"/>
    <property type="match status" value="1"/>
</dbReference>
<dbReference type="RefSeq" id="WP_074723468.1">
    <property type="nucleotide sequence ID" value="NZ_CBCRVS010000005.1"/>
</dbReference>
<dbReference type="Pfam" id="PF01520">
    <property type="entry name" value="Amidase_3"/>
    <property type="match status" value="1"/>
</dbReference>
<sequence>MIQLSPLVVFPIAGHHNADPGAVYNSIKEADKTKELRNLVSKYLTLKAHKHIMDNDAKTNRQLQSRIKPGSGSVLVDHHFNASLNPASTGVEVIVANTANANSKALAKELADGTARVLGIANRGVKTEKDTARGSIGILNLKAGIACLVEVCFLSNPNDMAKYELRKDELAKFYAQTYIKYDDLV</sequence>
<keyword evidence="5" id="KW-1185">Reference proteome</keyword>
<comment type="catalytic activity">
    <reaction evidence="1">
        <text>Hydrolyzes the link between N-acetylmuramoyl residues and L-amino acid residues in certain cell-wall glycopeptides.</text>
        <dbReference type="EC" id="3.5.1.28"/>
    </reaction>
</comment>
<name>A0A1H9LNN7_FLAFI</name>
<dbReference type="SMART" id="SM00646">
    <property type="entry name" value="Ami_3"/>
    <property type="match status" value="1"/>
</dbReference>
<dbReference type="GO" id="GO:0009253">
    <property type="term" value="P:peptidoglycan catabolic process"/>
    <property type="evidence" value="ECO:0007669"/>
    <property type="project" value="InterPro"/>
</dbReference>
<gene>
    <name evidence="4" type="ORF">SAMN05444355_10780</name>
</gene>